<reference evidence="1" key="1">
    <citation type="submission" date="2022-06" db="EMBL/GenBank/DDBJ databases">
        <title>Solitalea sp. MAHUQ-68 isolated from rhizospheric soil.</title>
        <authorList>
            <person name="Huq M.A."/>
        </authorList>
    </citation>
    <scope>NUCLEOTIDE SEQUENCE</scope>
    <source>
        <strain evidence="1">MAHUQ-68</strain>
    </source>
</reference>
<accession>A0A9X2JEE5</accession>
<evidence type="ECO:0000313" key="1">
    <source>
        <dbReference type="EMBL" id="MCO4292301.1"/>
    </source>
</evidence>
<protein>
    <submittedName>
        <fullName evidence="1">Uncharacterized protein</fullName>
    </submittedName>
</protein>
<evidence type="ECO:0000313" key="2">
    <source>
        <dbReference type="Proteomes" id="UP001155182"/>
    </source>
</evidence>
<dbReference type="EMBL" id="JAMWYS010000024">
    <property type="protein sequence ID" value="MCO4292301.1"/>
    <property type="molecule type" value="Genomic_DNA"/>
</dbReference>
<name>A0A9X2JEE5_9SPHI</name>
<dbReference type="Proteomes" id="UP001155182">
    <property type="component" value="Unassembled WGS sequence"/>
</dbReference>
<sequence>MNTIFQFPPILENERIKLKPLELKHIDDLLEIALLPELWTVGVRNITSKDDLTKYISTAIT</sequence>
<comment type="caution">
    <text evidence="1">The sequence shown here is derived from an EMBL/GenBank/DDBJ whole genome shotgun (WGS) entry which is preliminary data.</text>
</comment>
<dbReference type="RefSeq" id="WP_252586604.1">
    <property type="nucleotide sequence ID" value="NZ_JAMWYS010000024.1"/>
</dbReference>
<keyword evidence="2" id="KW-1185">Reference proteome</keyword>
<gene>
    <name evidence="1" type="ORF">NF867_05430</name>
</gene>
<proteinExistence type="predicted"/>
<organism evidence="1 2">
    <name type="scientific">Solitalea agri</name>
    <dbReference type="NCBI Taxonomy" id="2953739"/>
    <lineage>
        <taxon>Bacteria</taxon>
        <taxon>Pseudomonadati</taxon>
        <taxon>Bacteroidota</taxon>
        <taxon>Sphingobacteriia</taxon>
        <taxon>Sphingobacteriales</taxon>
        <taxon>Sphingobacteriaceae</taxon>
        <taxon>Solitalea</taxon>
    </lineage>
</organism>
<dbReference type="AlphaFoldDB" id="A0A9X2JEE5"/>